<proteinExistence type="predicted"/>
<accession>Q0UEN4</accession>
<dbReference type="Proteomes" id="UP000001055">
    <property type="component" value="Unassembled WGS sequence"/>
</dbReference>
<protein>
    <submittedName>
        <fullName evidence="1">Uncharacterized protein</fullName>
    </submittedName>
</protein>
<dbReference type="AlphaFoldDB" id="Q0UEN4"/>
<dbReference type="GeneID" id="5976972"/>
<evidence type="ECO:0000313" key="2">
    <source>
        <dbReference type="Proteomes" id="UP000001055"/>
    </source>
</evidence>
<evidence type="ECO:0000313" key="1">
    <source>
        <dbReference type="EMBL" id="EAT83045.1"/>
    </source>
</evidence>
<sequence>MQNRIHDDSNIFTASALHRHLRLLVSSSAAPASQSIKPPKVFLGRTSRSLQGIARRHNRLVCIPETWARSNLSPYRCGAFGVAAAPERGTAAA</sequence>
<dbReference type="EMBL" id="CH445339">
    <property type="protein sequence ID" value="EAT83045.1"/>
    <property type="molecule type" value="Genomic_DNA"/>
</dbReference>
<name>Q0UEN4_PHANO</name>
<organism evidence="1 2">
    <name type="scientific">Phaeosphaeria nodorum (strain SN15 / ATCC MYA-4574 / FGSC 10173)</name>
    <name type="common">Glume blotch fungus</name>
    <name type="synonym">Parastagonospora nodorum</name>
    <dbReference type="NCBI Taxonomy" id="321614"/>
    <lineage>
        <taxon>Eukaryota</taxon>
        <taxon>Fungi</taxon>
        <taxon>Dikarya</taxon>
        <taxon>Ascomycota</taxon>
        <taxon>Pezizomycotina</taxon>
        <taxon>Dothideomycetes</taxon>
        <taxon>Pleosporomycetidae</taxon>
        <taxon>Pleosporales</taxon>
        <taxon>Pleosporineae</taxon>
        <taxon>Phaeosphaeriaceae</taxon>
        <taxon>Parastagonospora</taxon>
    </lineage>
</organism>
<dbReference type="InParanoid" id="Q0UEN4"/>
<reference evidence="2" key="1">
    <citation type="journal article" date="2007" name="Plant Cell">
        <title>Dothideomycete-plant interactions illuminated by genome sequencing and EST analysis of the wheat pathogen Stagonospora nodorum.</title>
        <authorList>
            <person name="Hane J.K."/>
            <person name="Lowe R.G."/>
            <person name="Solomon P.S."/>
            <person name="Tan K.C."/>
            <person name="Schoch C.L."/>
            <person name="Spatafora J.W."/>
            <person name="Crous P.W."/>
            <person name="Kodira C."/>
            <person name="Birren B.W."/>
            <person name="Galagan J.E."/>
            <person name="Torriani S.F."/>
            <person name="McDonald B.A."/>
            <person name="Oliver R.P."/>
        </authorList>
    </citation>
    <scope>NUCLEOTIDE SEQUENCE [LARGE SCALE GENOMIC DNA]</scope>
    <source>
        <strain evidence="2">SN15 / ATCC MYA-4574 / FGSC 10173</strain>
    </source>
</reference>
<gene>
    <name evidence="1" type="ORF">SNOG_09780</name>
</gene>
<dbReference type="RefSeq" id="XP_001800067.1">
    <property type="nucleotide sequence ID" value="XM_001800015.1"/>
</dbReference>
<dbReference type="KEGG" id="pno:SNOG_09780"/>